<dbReference type="SMART" id="SM00175">
    <property type="entry name" value="RAB"/>
    <property type="match status" value="1"/>
</dbReference>
<name>A0A9N9X1X7_PHACE</name>
<gene>
    <name evidence="4" type="ORF">PHAECO_LOCUS3979</name>
</gene>
<dbReference type="InterPro" id="IPR003578">
    <property type="entry name" value="Small_GTPase_Rho"/>
</dbReference>
<dbReference type="GO" id="GO:0001667">
    <property type="term" value="P:ameboidal-type cell migration"/>
    <property type="evidence" value="ECO:0007669"/>
    <property type="project" value="UniProtKB-ARBA"/>
</dbReference>
<dbReference type="GO" id="GO:0003006">
    <property type="term" value="P:developmental process involved in reproduction"/>
    <property type="evidence" value="ECO:0007669"/>
    <property type="project" value="UniProtKB-ARBA"/>
</dbReference>
<comment type="similarity">
    <text evidence="1">Belongs to the small GTPase superfamily. Rho family.</text>
</comment>
<dbReference type="PROSITE" id="PS51420">
    <property type="entry name" value="RHO"/>
    <property type="match status" value="1"/>
</dbReference>
<sequence length="193" mass="21774">MSKIKKIVAVGDGACGKTCLLTTFAFNEFPESHVPTIFDAYSKEIELDGETVTLALWDTAGEEDYDRLRPLSYPRTNVVLICFSIDHQDSLQNVKLKWWPEIKHFLPYTPVILVGNKLDLRNDPGVLGRLGKTGSHPVSQHAGEKMAKRIRADKYMECSAKYLLGVRAIFEEAIRLSQMPKKDGGVKRFCKML</sequence>
<proteinExistence type="inferred from homology"/>
<keyword evidence="2" id="KW-0547">Nucleotide-binding</keyword>
<dbReference type="GO" id="GO:0035099">
    <property type="term" value="P:hemocyte migration"/>
    <property type="evidence" value="ECO:0007669"/>
    <property type="project" value="UniProtKB-ARBA"/>
</dbReference>
<protein>
    <submittedName>
        <fullName evidence="4">Uncharacterized protein</fullName>
    </submittedName>
</protein>
<dbReference type="AlphaFoldDB" id="A0A9N9X1X7"/>
<dbReference type="GO" id="GO:0035006">
    <property type="term" value="P:melanization defense response"/>
    <property type="evidence" value="ECO:0007669"/>
    <property type="project" value="UniProtKB-ARBA"/>
</dbReference>
<dbReference type="Proteomes" id="UP001153737">
    <property type="component" value="Chromosome 14"/>
</dbReference>
<organism evidence="4 5">
    <name type="scientific">Phaedon cochleariae</name>
    <name type="common">Mustard beetle</name>
    <dbReference type="NCBI Taxonomy" id="80249"/>
    <lineage>
        <taxon>Eukaryota</taxon>
        <taxon>Metazoa</taxon>
        <taxon>Ecdysozoa</taxon>
        <taxon>Arthropoda</taxon>
        <taxon>Hexapoda</taxon>
        <taxon>Insecta</taxon>
        <taxon>Pterygota</taxon>
        <taxon>Neoptera</taxon>
        <taxon>Endopterygota</taxon>
        <taxon>Coleoptera</taxon>
        <taxon>Polyphaga</taxon>
        <taxon>Cucujiformia</taxon>
        <taxon>Chrysomeloidea</taxon>
        <taxon>Chrysomelidae</taxon>
        <taxon>Chrysomelinae</taxon>
        <taxon>Chrysomelini</taxon>
        <taxon>Phaedon</taxon>
    </lineage>
</organism>
<dbReference type="CDD" id="cd00157">
    <property type="entry name" value="Rho"/>
    <property type="match status" value="1"/>
</dbReference>
<dbReference type="InterPro" id="IPR005225">
    <property type="entry name" value="Small_GTP-bd"/>
</dbReference>
<reference evidence="4" key="1">
    <citation type="submission" date="2022-01" db="EMBL/GenBank/DDBJ databases">
        <authorList>
            <person name="King R."/>
        </authorList>
    </citation>
    <scope>NUCLEOTIDE SEQUENCE</scope>
</reference>
<dbReference type="NCBIfam" id="TIGR00231">
    <property type="entry name" value="small_GTP"/>
    <property type="match status" value="1"/>
</dbReference>
<evidence type="ECO:0000313" key="4">
    <source>
        <dbReference type="EMBL" id="CAG9816797.1"/>
    </source>
</evidence>
<dbReference type="FunFam" id="3.40.50.300:FF:001179">
    <property type="entry name" value="Rho family GTPase"/>
    <property type="match status" value="1"/>
</dbReference>
<evidence type="ECO:0000256" key="3">
    <source>
        <dbReference type="ARBA" id="ARBA00023134"/>
    </source>
</evidence>
<reference evidence="4" key="2">
    <citation type="submission" date="2022-10" db="EMBL/GenBank/DDBJ databases">
        <authorList>
            <consortium name="ENA_rothamsted_submissions"/>
            <consortium name="culmorum"/>
            <person name="King R."/>
        </authorList>
    </citation>
    <scope>NUCLEOTIDE SEQUENCE</scope>
</reference>
<dbReference type="InterPro" id="IPR001806">
    <property type="entry name" value="Small_GTPase"/>
</dbReference>
<evidence type="ECO:0000256" key="2">
    <source>
        <dbReference type="ARBA" id="ARBA00022741"/>
    </source>
</evidence>
<accession>A0A9N9X1X7</accession>
<dbReference type="OrthoDB" id="8830751at2759"/>
<dbReference type="Gene3D" id="3.40.50.300">
    <property type="entry name" value="P-loop containing nucleotide triphosphate hydrolases"/>
    <property type="match status" value="1"/>
</dbReference>
<dbReference type="InterPro" id="IPR027417">
    <property type="entry name" value="P-loop_NTPase"/>
</dbReference>
<evidence type="ECO:0000313" key="5">
    <source>
        <dbReference type="Proteomes" id="UP001153737"/>
    </source>
</evidence>
<dbReference type="PRINTS" id="PR00449">
    <property type="entry name" value="RASTRNSFRMNG"/>
</dbReference>
<dbReference type="GO" id="GO:0022412">
    <property type="term" value="P:cellular process involved in reproduction in multicellular organism"/>
    <property type="evidence" value="ECO:0007669"/>
    <property type="project" value="UniProtKB-ARBA"/>
</dbReference>
<dbReference type="GO" id="GO:0005525">
    <property type="term" value="F:GTP binding"/>
    <property type="evidence" value="ECO:0007669"/>
    <property type="project" value="UniProtKB-KW"/>
</dbReference>
<evidence type="ECO:0000256" key="1">
    <source>
        <dbReference type="ARBA" id="ARBA00010142"/>
    </source>
</evidence>
<dbReference type="Pfam" id="PF00071">
    <property type="entry name" value="Ras"/>
    <property type="match status" value="1"/>
</dbReference>
<dbReference type="PROSITE" id="PS51421">
    <property type="entry name" value="RAS"/>
    <property type="match status" value="1"/>
</dbReference>
<dbReference type="PANTHER" id="PTHR24072">
    <property type="entry name" value="RHO FAMILY GTPASE"/>
    <property type="match status" value="1"/>
</dbReference>
<dbReference type="SMART" id="SM00173">
    <property type="entry name" value="RAS"/>
    <property type="match status" value="1"/>
</dbReference>
<dbReference type="SUPFAM" id="SSF52540">
    <property type="entry name" value="P-loop containing nucleoside triphosphate hydrolases"/>
    <property type="match status" value="1"/>
</dbReference>
<keyword evidence="3" id="KW-0342">GTP-binding</keyword>
<dbReference type="EMBL" id="OU896720">
    <property type="protein sequence ID" value="CAG9816797.1"/>
    <property type="molecule type" value="Genomic_DNA"/>
</dbReference>
<dbReference type="GO" id="GO:0007264">
    <property type="term" value="P:small GTPase-mediated signal transduction"/>
    <property type="evidence" value="ECO:0007669"/>
    <property type="project" value="InterPro"/>
</dbReference>
<keyword evidence="5" id="KW-1185">Reference proteome</keyword>
<dbReference type="GO" id="GO:0003924">
    <property type="term" value="F:GTPase activity"/>
    <property type="evidence" value="ECO:0007669"/>
    <property type="project" value="InterPro"/>
</dbReference>
<dbReference type="PROSITE" id="PS51419">
    <property type="entry name" value="RAB"/>
    <property type="match status" value="1"/>
</dbReference>
<dbReference type="SMART" id="SM00174">
    <property type="entry name" value="RHO"/>
    <property type="match status" value="1"/>
</dbReference>